<dbReference type="Gene3D" id="2.60.120.650">
    <property type="entry name" value="Cupin"/>
    <property type="match status" value="1"/>
</dbReference>
<dbReference type="InterPro" id="IPR041667">
    <property type="entry name" value="Cupin_8"/>
</dbReference>
<evidence type="ECO:0000259" key="1">
    <source>
        <dbReference type="PROSITE" id="PS51184"/>
    </source>
</evidence>
<dbReference type="PROSITE" id="PS51184">
    <property type="entry name" value="JMJC"/>
    <property type="match status" value="1"/>
</dbReference>
<accession>W4FUG0</accession>
<proteinExistence type="predicted"/>
<organism evidence="2">
    <name type="scientific">Aphanomyces astaci</name>
    <name type="common">Crayfish plague agent</name>
    <dbReference type="NCBI Taxonomy" id="112090"/>
    <lineage>
        <taxon>Eukaryota</taxon>
        <taxon>Sar</taxon>
        <taxon>Stramenopiles</taxon>
        <taxon>Oomycota</taxon>
        <taxon>Saprolegniomycetes</taxon>
        <taxon>Saprolegniales</taxon>
        <taxon>Verrucalvaceae</taxon>
        <taxon>Aphanomyces</taxon>
    </lineage>
</organism>
<dbReference type="InterPro" id="IPR003347">
    <property type="entry name" value="JmjC_dom"/>
</dbReference>
<feature type="domain" description="JmjC" evidence="1">
    <location>
        <begin position="233"/>
        <end position="405"/>
    </location>
</feature>
<dbReference type="PANTHER" id="PTHR12461:SF105">
    <property type="entry name" value="HYPOXIA-INDUCIBLE FACTOR 1-ALPHA INHIBITOR"/>
    <property type="match status" value="1"/>
</dbReference>
<protein>
    <recommendedName>
        <fullName evidence="1">JmjC domain-containing protein</fullName>
    </recommendedName>
</protein>
<gene>
    <name evidence="2" type="ORF">H257_14120</name>
</gene>
<dbReference type="Pfam" id="PF13621">
    <property type="entry name" value="Cupin_8"/>
    <property type="match status" value="1"/>
</dbReference>
<dbReference type="OrthoDB" id="47172at2759"/>
<dbReference type="VEuPathDB" id="FungiDB:H257_14120"/>
<dbReference type="AlphaFoldDB" id="W4FUG0"/>
<sequence length="595" mass="64817">MQKRKRDNDDDTAAAFGGSRFSFNFAGAASDTPAEVATSAAMAFPGHPTSASIKQQCSIGESTIPAGTLVAIDWARSSWLQLFVRVTSDASGIEGLVHPQFVALPHRDQPSSNSFTSHDTSWTFDAVFDPSFTGCQLPLHFSTTPLIVDSNLQSLVWPLHVSTFQRQVYNQKAFVVHGSTHRLETLRQDLHQFDVSALIQNASRTIAWLKQTRPPYRMQYLDVSSPDIAAACYAAGHSLYFNPSPEVQDRYIRAICADLGLNFTSGLLDGGIGGDIELFAVQSKHHTPWHFDAQHNFTVQLTGTKEWSYAKGPLTDPMSNLHLSSSNTASVLEDTLAHAMAGATDLTPPTSSFETVTLRPGSVLYLPAGYWHSVTSFDEGSLSMNFSIDGARWMDVAWNRLMPALASHPAWRERPDFSQGPDHARAQWKARLGALATTIQAMADEVDAVFPDALFQEPDVDGDDAAAVRTLEPSEDSTSEMLSPLTVLTRSPVHVSQLVTTGHNPLEYTIAMGGYRKFADGCKAETQTTVRVPSGLKPVVEVLRVAAAGTTWTLGALEEQVPDAATTLLLSPLRCLVDLLVQSGYLQVTDDPKLR</sequence>
<dbReference type="EMBL" id="KI913166">
    <property type="protein sequence ID" value="ETV70459.1"/>
    <property type="molecule type" value="Genomic_DNA"/>
</dbReference>
<name>W4FUG0_APHAT</name>
<dbReference type="PANTHER" id="PTHR12461">
    <property type="entry name" value="HYPOXIA-INDUCIBLE FACTOR 1 ALPHA INHIBITOR-RELATED"/>
    <property type="match status" value="1"/>
</dbReference>
<dbReference type="GeneID" id="20816116"/>
<dbReference type="RefSeq" id="XP_009840171.1">
    <property type="nucleotide sequence ID" value="XM_009841869.1"/>
</dbReference>
<dbReference type="SUPFAM" id="SSF51197">
    <property type="entry name" value="Clavaminate synthase-like"/>
    <property type="match status" value="1"/>
</dbReference>
<reference evidence="2" key="1">
    <citation type="submission" date="2013-12" db="EMBL/GenBank/DDBJ databases">
        <title>The Genome Sequence of Aphanomyces astaci APO3.</title>
        <authorList>
            <consortium name="The Broad Institute Genomics Platform"/>
            <person name="Russ C."/>
            <person name="Tyler B."/>
            <person name="van West P."/>
            <person name="Dieguez-Uribeondo J."/>
            <person name="Young S.K."/>
            <person name="Zeng Q."/>
            <person name="Gargeya S."/>
            <person name="Fitzgerald M."/>
            <person name="Abouelleil A."/>
            <person name="Alvarado L."/>
            <person name="Chapman S.B."/>
            <person name="Gainer-Dewar J."/>
            <person name="Goldberg J."/>
            <person name="Griggs A."/>
            <person name="Gujja S."/>
            <person name="Hansen M."/>
            <person name="Howarth C."/>
            <person name="Imamovic A."/>
            <person name="Ireland A."/>
            <person name="Larimer J."/>
            <person name="McCowan C."/>
            <person name="Murphy C."/>
            <person name="Pearson M."/>
            <person name="Poon T.W."/>
            <person name="Priest M."/>
            <person name="Roberts A."/>
            <person name="Saif S."/>
            <person name="Shea T."/>
            <person name="Sykes S."/>
            <person name="Wortman J."/>
            <person name="Nusbaum C."/>
            <person name="Birren B."/>
        </authorList>
    </citation>
    <scope>NUCLEOTIDE SEQUENCE [LARGE SCALE GENOMIC DNA]</scope>
    <source>
        <strain evidence="2">APO3</strain>
    </source>
</reference>
<evidence type="ECO:0000313" key="2">
    <source>
        <dbReference type="EMBL" id="ETV70459.1"/>
    </source>
</evidence>